<organism evidence="3 5">
    <name type="scientific">Dracunculus medinensis</name>
    <name type="common">Guinea worm</name>
    <dbReference type="NCBI Taxonomy" id="318479"/>
    <lineage>
        <taxon>Eukaryota</taxon>
        <taxon>Metazoa</taxon>
        <taxon>Ecdysozoa</taxon>
        <taxon>Nematoda</taxon>
        <taxon>Chromadorea</taxon>
        <taxon>Rhabditida</taxon>
        <taxon>Spirurina</taxon>
        <taxon>Dracunculoidea</taxon>
        <taxon>Dracunculidae</taxon>
        <taxon>Dracunculus</taxon>
    </lineage>
</organism>
<dbReference type="OrthoDB" id="5590282at2759"/>
<evidence type="ECO:0000313" key="3">
    <source>
        <dbReference type="Proteomes" id="UP000038040"/>
    </source>
</evidence>
<dbReference type="InterPro" id="IPR036915">
    <property type="entry name" value="Cyclin-like_sf"/>
</dbReference>
<dbReference type="WBParaSite" id="DME_0000835701-mRNA-1">
    <property type="protein sequence ID" value="DME_0000835701-mRNA-1"/>
    <property type="gene ID" value="DME_0000835701"/>
</dbReference>
<protein>
    <submittedName>
        <fullName evidence="5">Cyclin_C domain-containing protein</fullName>
    </submittedName>
</protein>
<dbReference type="Gene3D" id="1.10.472.10">
    <property type="entry name" value="Cyclin-like"/>
    <property type="match status" value="1"/>
</dbReference>
<proteinExistence type="predicted"/>
<keyword evidence="4" id="KW-1185">Reference proteome</keyword>
<evidence type="ECO:0000313" key="4">
    <source>
        <dbReference type="Proteomes" id="UP000274756"/>
    </source>
</evidence>
<sequence length="206" mass="24512">MGKEFEGKRNVESPEVIFHDITFEQNDGLTEEERENIVLSNIYLSTFVNERRIVDIYQEGYKDDYFQYLCSLEKQYVQEKIKPEMRPNFENRMRYLCIRWMSRIVANQILFSPIIKAEQHVLLITDCRLIIVTPLLFANVFNKKLQVSYIFIFLTHYLMELSMNYVEYLEHKPSFLAAASIVLARLCIMPHENPWPNLLNSFGKHS</sequence>
<dbReference type="InterPro" id="IPR004367">
    <property type="entry name" value="Cyclin_C-dom"/>
</dbReference>
<dbReference type="SUPFAM" id="SSF47954">
    <property type="entry name" value="Cyclin-like"/>
    <property type="match status" value="1"/>
</dbReference>
<dbReference type="Pfam" id="PF02984">
    <property type="entry name" value="Cyclin_C"/>
    <property type="match status" value="1"/>
</dbReference>
<evidence type="ECO:0000313" key="5">
    <source>
        <dbReference type="WBParaSite" id="DME_0000835701-mRNA-1"/>
    </source>
</evidence>
<dbReference type="CDD" id="cd20537">
    <property type="entry name" value="CYCLIN_CCNO-like_rpt2"/>
    <property type="match status" value="1"/>
</dbReference>
<reference evidence="2 4" key="2">
    <citation type="submission" date="2018-11" db="EMBL/GenBank/DDBJ databases">
        <authorList>
            <consortium name="Pathogen Informatics"/>
        </authorList>
    </citation>
    <scope>NUCLEOTIDE SEQUENCE [LARGE SCALE GENOMIC DNA]</scope>
</reference>
<evidence type="ECO:0000259" key="1">
    <source>
        <dbReference type="Pfam" id="PF02984"/>
    </source>
</evidence>
<reference evidence="5" key="1">
    <citation type="submission" date="2017-02" db="UniProtKB">
        <authorList>
            <consortium name="WormBaseParasite"/>
        </authorList>
    </citation>
    <scope>IDENTIFICATION</scope>
</reference>
<name>A0A0N4UKS7_DRAME</name>
<dbReference type="Proteomes" id="UP000038040">
    <property type="component" value="Unplaced"/>
</dbReference>
<feature type="domain" description="Cyclin C-terminal" evidence="1">
    <location>
        <begin position="132"/>
        <end position="201"/>
    </location>
</feature>
<dbReference type="AlphaFoldDB" id="A0A0N4UKS7"/>
<dbReference type="Proteomes" id="UP000274756">
    <property type="component" value="Unassembled WGS sequence"/>
</dbReference>
<gene>
    <name evidence="2" type="ORF">DME_LOCUS2363</name>
</gene>
<evidence type="ECO:0000313" key="2">
    <source>
        <dbReference type="EMBL" id="VDN52390.1"/>
    </source>
</evidence>
<accession>A0A0N4UKS7</accession>
<dbReference type="EMBL" id="UYYG01000057">
    <property type="protein sequence ID" value="VDN52390.1"/>
    <property type="molecule type" value="Genomic_DNA"/>
</dbReference>